<dbReference type="EMBL" id="AMQM01004428">
    <property type="status" value="NOT_ANNOTATED_CDS"/>
    <property type="molecule type" value="Genomic_DNA"/>
</dbReference>
<evidence type="ECO:0000256" key="2">
    <source>
        <dbReference type="ARBA" id="ARBA00023180"/>
    </source>
</evidence>
<evidence type="ECO:0000313" key="6">
    <source>
        <dbReference type="Proteomes" id="UP000015101"/>
    </source>
</evidence>
<evidence type="ECO:0000313" key="5">
    <source>
        <dbReference type="EnsemblMetazoa" id="HelroP111907"/>
    </source>
</evidence>
<dbReference type="InterPro" id="IPR031424">
    <property type="entry name" value="QVR-like"/>
</dbReference>
<feature type="chain" id="PRO_5010979840" description="Protein sleepless" evidence="3">
    <location>
        <begin position="23"/>
        <end position="156"/>
    </location>
</feature>
<dbReference type="InParanoid" id="T1EFF7"/>
<dbReference type="Proteomes" id="UP000015101">
    <property type="component" value="Unassembled WGS sequence"/>
</dbReference>
<keyword evidence="2" id="KW-0325">Glycoprotein</keyword>
<name>T1EFF7_HELRO</name>
<evidence type="ECO:0000313" key="4">
    <source>
        <dbReference type="EMBL" id="ESO03980.1"/>
    </source>
</evidence>
<dbReference type="RefSeq" id="XP_009017916.1">
    <property type="nucleotide sequence ID" value="XM_009019668.1"/>
</dbReference>
<evidence type="ECO:0000256" key="1">
    <source>
        <dbReference type="ARBA" id="ARBA00022729"/>
    </source>
</evidence>
<sequence>MEQKYFVHLLTVLLLSLVIVNCQQRRPDNNSTLKCYQCNSFYDKGCADFFDNRTYPLIPCKDNVTQCRKIIQENHWDVRYIRQCAVQGEIEYIVLNNNQRWCKERSGGYRTRLKICQCNNKDGCNTASHFDSFQTILSVAFCLTLLYELHKLTCLN</sequence>
<accession>T1EFF7</accession>
<dbReference type="EnsemblMetazoa" id="HelroT111907">
    <property type="protein sequence ID" value="HelroP111907"/>
    <property type="gene ID" value="HelroG111907"/>
</dbReference>
<dbReference type="KEGG" id="hro:HELRODRAFT_111907"/>
<reference evidence="5" key="3">
    <citation type="submission" date="2015-06" db="UniProtKB">
        <authorList>
            <consortium name="EnsemblMetazoa"/>
        </authorList>
    </citation>
    <scope>IDENTIFICATION</scope>
</reference>
<keyword evidence="6" id="KW-1185">Reference proteome</keyword>
<dbReference type="CTD" id="20195309"/>
<feature type="signal peptide" evidence="3">
    <location>
        <begin position="1"/>
        <end position="22"/>
    </location>
</feature>
<evidence type="ECO:0008006" key="7">
    <source>
        <dbReference type="Google" id="ProtNLM"/>
    </source>
</evidence>
<proteinExistence type="predicted"/>
<dbReference type="GO" id="GO:0032222">
    <property type="term" value="P:regulation of synaptic transmission, cholinergic"/>
    <property type="evidence" value="ECO:0007669"/>
    <property type="project" value="InterPro"/>
</dbReference>
<dbReference type="AlphaFoldDB" id="T1EFF7"/>
<protein>
    <recommendedName>
        <fullName evidence="7">Protein sleepless</fullName>
    </recommendedName>
</protein>
<dbReference type="STRING" id="6412.T1EFF7"/>
<keyword evidence="1 3" id="KW-0732">Signal</keyword>
<dbReference type="FunCoup" id="T1EFF7">
    <property type="interactions" value="123"/>
</dbReference>
<evidence type="ECO:0000256" key="3">
    <source>
        <dbReference type="SAM" id="SignalP"/>
    </source>
</evidence>
<dbReference type="PANTHER" id="PTHR33562">
    <property type="entry name" value="ATILLA, ISOFORM B-RELATED-RELATED"/>
    <property type="match status" value="1"/>
</dbReference>
<reference evidence="4 6" key="2">
    <citation type="journal article" date="2013" name="Nature">
        <title>Insights into bilaterian evolution from three spiralian genomes.</title>
        <authorList>
            <person name="Simakov O."/>
            <person name="Marletaz F."/>
            <person name="Cho S.J."/>
            <person name="Edsinger-Gonzales E."/>
            <person name="Havlak P."/>
            <person name="Hellsten U."/>
            <person name="Kuo D.H."/>
            <person name="Larsson T."/>
            <person name="Lv J."/>
            <person name="Arendt D."/>
            <person name="Savage R."/>
            <person name="Osoegawa K."/>
            <person name="de Jong P."/>
            <person name="Grimwood J."/>
            <person name="Chapman J.A."/>
            <person name="Shapiro H."/>
            <person name="Aerts A."/>
            <person name="Otillar R.P."/>
            <person name="Terry A.Y."/>
            <person name="Boore J.L."/>
            <person name="Grigoriev I.V."/>
            <person name="Lindberg D.R."/>
            <person name="Seaver E.C."/>
            <person name="Weisblat D.A."/>
            <person name="Putnam N.H."/>
            <person name="Rokhsar D.S."/>
        </authorList>
    </citation>
    <scope>NUCLEOTIDE SEQUENCE</scope>
</reference>
<dbReference type="eggNOG" id="ENOG502RZYS">
    <property type="taxonomic scope" value="Eukaryota"/>
</dbReference>
<dbReference type="HOGENOM" id="CLU_126345_4_0_1"/>
<dbReference type="GO" id="GO:0030431">
    <property type="term" value="P:sleep"/>
    <property type="evidence" value="ECO:0007669"/>
    <property type="project" value="InterPro"/>
</dbReference>
<dbReference type="EMBL" id="KB096551">
    <property type="protein sequence ID" value="ESO03980.1"/>
    <property type="molecule type" value="Genomic_DNA"/>
</dbReference>
<dbReference type="InterPro" id="IPR050975">
    <property type="entry name" value="Sleep_regulator"/>
</dbReference>
<reference evidence="6" key="1">
    <citation type="submission" date="2012-12" db="EMBL/GenBank/DDBJ databases">
        <authorList>
            <person name="Hellsten U."/>
            <person name="Grimwood J."/>
            <person name="Chapman J.A."/>
            <person name="Shapiro H."/>
            <person name="Aerts A."/>
            <person name="Otillar R.P."/>
            <person name="Terry A.Y."/>
            <person name="Boore J.L."/>
            <person name="Simakov O."/>
            <person name="Marletaz F."/>
            <person name="Cho S.-J."/>
            <person name="Edsinger-Gonzales E."/>
            <person name="Havlak P."/>
            <person name="Kuo D.-H."/>
            <person name="Larsson T."/>
            <person name="Lv J."/>
            <person name="Arendt D."/>
            <person name="Savage R."/>
            <person name="Osoegawa K."/>
            <person name="de Jong P."/>
            <person name="Lindberg D.R."/>
            <person name="Seaver E.C."/>
            <person name="Weisblat D.A."/>
            <person name="Putnam N.H."/>
            <person name="Grigoriev I.V."/>
            <person name="Rokhsar D.S."/>
        </authorList>
    </citation>
    <scope>NUCLEOTIDE SEQUENCE</scope>
</reference>
<dbReference type="Pfam" id="PF17064">
    <property type="entry name" value="QVR"/>
    <property type="match status" value="1"/>
</dbReference>
<dbReference type="OrthoDB" id="6110560at2759"/>
<gene>
    <name evidence="5" type="primary">20195309</name>
    <name evidence="4" type="ORF">HELRODRAFT_111907</name>
</gene>
<dbReference type="PANTHER" id="PTHR33562:SF2">
    <property type="entry name" value="PROTEIN QUIVER"/>
    <property type="match status" value="1"/>
</dbReference>
<dbReference type="GeneID" id="20195309"/>
<organism evidence="5 6">
    <name type="scientific">Helobdella robusta</name>
    <name type="common">Californian leech</name>
    <dbReference type="NCBI Taxonomy" id="6412"/>
    <lineage>
        <taxon>Eukaryota</taxon>
        <taxon>Metazoa</taxon>
        <taxon>Spiralia</taxon>
        <taxon>Lophotrochozoa</taxon>
        <taxon>Annelida</taxon>
        <taxon>Clitellata</taxon>
        <taxon>Hirudinea</taxon>
        <taxon>Rhynchobdellida</taxon>
        <taxon>Glossiphoniidae</taxon>
        <taxon>Helobdella</taxon>
    </lineage>
</organism>